<proteinExistence type="predicted"/>
<dbReference type="AlphaFoldDB" id="A0AAD7CBU1"/>
<comment type="caution">
    <text evidence="3">The sequence shown here is derived from an EMBL/GenBank/DDBJ whole genome shotgun (WGS) entry which is preliminary data.</text>
</comment>
<dbReference type="PANTHER" id="PTHR47332:SF4">
    <property type="entry name" value="SET DOMAIN-CONTAINING PROTEIN 5"/>
    <property type="match status" value="1"/>
</dbReference>
<evidence type="ECO:0000259" key="2">
    <source>
        <dbReference type="PROSITE" id="PS50280"/>
    </source>
</evidence>
<dbReference type="Pfam" id="PF00856">
    <property type="entry name" value="SET"/>
    <property type="match status" value="1"/>
</dbReference>
<keyword evidence="4" id="KW-1185">Reference proteome</keyword>
<dbReference type="PANTHER" id="PTHR47332">
    <property type="entry name" value="SET DOMAIN-CONTAINING PROTEIN 5"/>
    <property type="match status" value="1"/>
</dbReference>
<name>A0AAD7CBU1_9AGAR</name>
<gene>
    <name evidence="3" type="ORF">FB45DRAFT_736700</name>
</gene>
<dbReference type="Proteomes" id="UP001221142">
    <property type="component" value="Unassembled WGS sequence"/>
</dbReference>
<feature type="region of interest" description="Disordered" evidence="1">
    <location>
        <begin position="293"/>
        <end position="317"/>
    </location>
</feature>
<evidence type="ECO:0000256" key="1">
    <source>
        <dbReference type="SAM" id="MobiDB-lite"/>
    </source>
</evidence>
<dbReference type="SMART" id="SM00317">
    <property type="entry name" value="SET"/>
    <property type="match status" value="1"/>
</dbReference>
<dbReference type="InterPro" id="IPR001214">
    <property type="entry name" value="SET_dom"/>
</dbReference>
<evidence type="ECO:0000313" key="4">
    <source>
        <dbReference type="Proteomes" id="UP001221142"/>
    </source>
</evidence>
<dbReference type="Gene3D" id="1.25.40.10">
    <property type="entry name" value="Tetratricopeptide repeat domain"/>
    <property type="match status" value="1"/>
</dbReference>
<dbReference type="InterPro" id="IPR011990">
    <property type="entry name" value="TPR-like_helical_dom_sf"/>
</dbReference>
<dbReference type="Gene3D" id="2.170.270.10">
    <property type="entry name" value="SET domain"/>
    <property type="match status" value="1"/>
</dbReference>
<dbReference type="SUPFAM" id="SSF82199">
    <property type="entry name" value="SET domain"/>
    <property type="match status" value="1"/>
</dbReference>
<reference evidence="3" key="1">
    <citation type="submission" date="2023-03" db="EMBL/GenBank/DDBJ databases">
        <title>Massive genome expansion in bonnet fungi (Mycena s.s.) driven by repeated elements and novel gene families across ecological guilds.</title>
        <authorList>
            <consortium name="Lawrence Berkeley National Laboratory"/>
            <person name="Harder C.B."/>
            <person name="Miyauchi S."/>
            <person name="Viragh M."/>
            <person name="Kuo A."/>
            <person name="Thoen E."/>
            <person name="Andreopoulos B."/>
            <person name="Lu D."/>
            <person name="Skrede I."/>
            <person name="Drula E."/>
            <person name="Henrissat B."/>
            <person name="Morin E."/>
            <person name="Kohler A."/>
            <person name="Barry K."/>
            <person name="LaButti K."/>
            <person name="Morin E."/>
            <person name="Salamov A."/>
            <person name="Lipzen A."/>
            <person name="Mereny Z."/>
            <person name="Hegedus B."/>
            <person name="Baldrian P."/>
            <person name="Stursova M."/>
            <person name="Weitz H."/>
            <person name="Taylor A."/>
            <person name="Grigoriev I.V."/>
            <person name="Nagy L.G."/>
            <person name="Martin F."/>
            <person name="Kauserud H."/>
        </authorList>
    </citation>
    <scope>NUCLEOTIDE SEQUENCE</scope>
    <source>
        <strain evidence="3">9284</strain>
    </source>
</reference>
<organism evidence="3 4">
    <name type="scientific">Roridomyces roridus</name>
    <dbReference type="NCBI Taxonomy" id="1738132"/>
    <lineage>
        <taxon>Eukaryota</taxon>
        <taxon>Fungi</taxon>
        <taxon>Dikarya</taxon>
        <taxon>Basidiomycota</taxon>
        <taxon>Agaricomycotina</taxon>
        <taxon>Agaricomycetes</taxon>
        <taxon>Agaricomycetidae</taxon>
        <taxon>Agaricales</taxon>
        <taxon>Marasmiineae</taxon>
        <taxon>Mycenaceae</taxon>
        <taxon>Roridomyces</taxon>
    </lineage>
</organism>
<dbReference type="InterPro" id="IPR053185">
    <property type="entry name" value="SET_domain_protein"/>
</dbReference>
<feature type="domain" description="SET" evidence="2">
    <location>
        <begin position="16"/>
        <end position="164"/>
    </location>
</feature>
<evidence type="ECO:0000313" key="3">
    <source>
        <dbReference type="EMBL" id="KAJ7644316.1"/>
    </source>
</evidence>
<dbReference type="EMBL" id="JARKIF010000003">
    <property type="protein sequence ID" value="KAJ7644316.1"/>
    <property type="molecule type" value="Genomic_DNA"/>
</dbReference>
<protein>
    <recommendedName>
        <fullName evidence="2">SET domain-containing protein</fullName>
    </recommendedName>
</protein>
<dbReference type="PROSITE" id="PS50280">
    <property type="entry name" value="SET"/>
    <property type="match status" value="1"/>
</dbReference>
<dbReference type="InterPro" id="IPR046341">
    <property type="entry name" value="SET_dom_sf"/>
</dbReference>
<accession>A0AAD7CBU1</accession>
<dbReference type="CDD" id="cd20071">
    <property type="entry name" value="SET_SMYD"/>
    <property type="match status" value="1"/>
</dbReference>
<sequence length="317" mass="35110">MAFYGWEYIGVFEPKNPFVLVDIPGKGQGLVATRFIEQGELVLREEPLFVVPQQTTESPTALISRLLNDLDASDREAFLNLTYVHFPEGLDPETHPEEVALAIFQTNAAAAGDGAGLFPLFSRLNHGCSNAFNVVYSFSLSQRALFVYALKDIERGQELLDAYTDTKRTRKERRKYLAEHYGFDCKCPVCSLDDAASKASDERLTAMAHLYERLSTWSEGTIDGVEAIKTANQIWKLGDEEGYWSARGQLAADAARISAAHSDASSAKSWAQKAIEWYTYELGEDSDLVAETRATADQPQEHPAWASRETLSVGGPV</sequence>